<keyword evidence="7" id="KW-1185">Reference proteome</keyword>
<dbReference type="Pfam" id="PF00015">
    <property type="entry name" value="MCPsignal"/>
    <property type="match status" value="1"/>
</dbReference>
<gene>
    <name evidence="6" type="ORF">N4261_03805</name>
</gene>
<evidence type="ECO:0000256" key="3">
    <source>
        <dbReference type="PROSITE-ProRule" id="PRU00284"/>
    </source>
</evidence>
<keyword evidence="4" id="KW-0175">Coiled coil</keyword>
<feature type="domain" description="Methyl-accepting transducer" evidence="5">
    <location>
        <begin position="101"/>
        <end position="238"/>
    </location>
</feature>
<dbReference type="Proteomes" id="UP001064933">
    <property type="component" value="Chromosome"/>
</dbReference>
<keyword evidence="3" id="KW-0807">Transducer</keyword>
<dbReference type="InterPro" id="IPR004089">
    <property type="entry name" value="MCPsignal_dom"/>
</dbReference>
<evidence type="ECO:0000256" key="2">
    <source>
        <dbReference type="ARBA" id="ARBA00029447"/>
    </source>
</evidence>
<accession>A0ABY6B485</accession>
<evidence type="ECO:0000259" key="5">
    <source>
        <dbReference type="PROSITE" id="PS50111"/>
    </source>
</evidence>
<dbReference type="InterPro" id="IPR051310">
    <property type="entry name" value="MCP_chemotaxis"/>
</dbReference>
<proteinExistence type="inferred from homology"/>
<dbReference type="PANTHER" id="PTHR43531:SF11">
    <property type="entry name" value="METHYL-ACCEPTING CHEMOTAXIS PROTEIN 3"/>
    <property type="match status" value="1"/>
</dbReference>
<dbReference type="RefSeq" id="WP_261758891.1">
    <property type="nucleotide sequence ID" value="NZ_CP104562.2"/>
</dbReference>
<feature type="coiled-coil region" evidence="4">
    <location>
        <begin position="36"/>
        <end position="84"/>
    </location>
</feature>
<evidence type="ECO:0000256" key="1">
    <source>
        <dbReference type="ARBA" id="ARBA00022500"/>
    </source>
</evidence>
<dbReference type="PROSITE" id="PS50111">
    <property type="entry name" value="CHEMOTAXIS_TRANSDUC_2"/>
    <property type="match status" value="1"/>
</dbReference>
<dbReference type="EMBL" id="CP104562">
    <property type="protein sequence ID" value="UXH79071.1"/>
    <property type="molecule type" value="Genomic_DNA"/>
</dbReference>
<dbReference type="Gene3D" id="1.10.287.950">
    <property type="entry name" value="Methyl-accepting chemotaxis protein"/>
    <property type="match status" value="1"/>
</dbReference>
<reference evidence="6" key="1">
    <citation type="submission" date="2022-10" db="EMBL/GenBank/DDBJ databases">
        <title>Characterization and whole genome sequencing of a new Roseateles species, isolated from fresh water.</title>
        <authorList>
            <person name="Guliayeva D.Y."/>
            <person name="Akhremchuk A.E."/>
            <person name="Sikolenko M.A."/>
            <person name="Valentovich L.N."/>
            <person name="Sidarenka A.V."/>
        </authorList>
    </citation>
    <scope>NUCLEOTIDE SEQUENCE</scope>
    <source>
        <strain evidence="6">BIM B-1768</strain>
    </source>
</reference>
<evidence type="ECO:0000313" key="7">
    <source>
        <dbReference type="Proteomes" id="UP001064933"/>
    </source>
</evidence>
<comment type="similarity">
    <text evidence="2">Belongs to the methyl-accepting chemotaxis (MCP) protein family.</text>
</comment>
<name>A0ABY6B485_9BURK</name>
<sequence>MLEFGIGLLLGLVAAAGVYWRLRRRLKEQDALAEDARVMRLRADELTHELAALTARAAQDAEAAALARAEAVQALERLQRQQVEDSLRHTSAQDRLVQLLSGNGQVAQDIGELMKIEQTFERWHHAMDALLSHNKGMHDKNGDFARIVRHMIIVTLNASIEAARAGESGRGFAVVAEEMRKLASDAAKLSQDYGNALHENDLITTSTFQDVQASGRLIMGALTGLELANRRLLDVSAG</sequence>
<dbReference type="SUPFAM" id="SSF58104">
    <property type="entry name" value="Methyl-accepting chemotaxis protein (MCP) signaling domain"/>
    <property type="match status" value="1"/>
</dbReference>
<evidence type="ECO:0000256" key="4">
    <source>
        <dbReference type="SAM" id="Coils"/>
    </source>
</evidence>
<dbReference type="PANTHER" id="PTHR43531">
    <property type="entry name" value="PROTEIN ICFG"/>
    <property type="match status" value="1"/>
</dbReference>
<organism evidence="6 7">
    <name type="scientific">Roseateles amylovorans</name>
    <dbReference type="NCBI Taxonomy" id="2978473"/>
    <lineage>
        <taxon>Bacteria</taxon>
        <taxon>Pseudomonadati</taxon>
        <taxon>Pseudomonadota</taxon>
        <taxon>Betaproteobacteria</taxon>
        <taxon>Burkholderiales</taxon>
        <taxon>Sphaerotilaceae</taxon>
        <taxon>Roseateles</taxon>
    </lineage>
</organism>
<evidence type="ECO:0000313" key="6">
    <source>
        <dbReference type="EMBL" id="UXH79071.1"/>
    </source>
</evidence>
<keyword evidence="1" id="KW-0145">Chemotaxis</keyword>
<protein>
    <submittedName>
        <fullName evidence="6">Methyl-accepting chemotaxis protein</fullName>
    </submittedName>
</protein>